<dbReference type="EMBL" id="KE721364">
    <property type="protein sequence ID" value="ERF69985.1"/>
    <property type="molecule type" value="Genomic_DNA"/>
</dbReference>
<dbReference type="Pfam" id="PF00149">
    <property type="entry name" value="Metallophos"/>
    <property type="match status" value="1"/>
</dbReference>
<protein>
    <submittedName>
        <fullName evidence="5">Uncharacterized protein</fullName>
    </submittedName>
</protein>
<dbReference type="Proteomes" id="UP000019373">
    <property type="component" value="Unassembled WGS sequence"/>
</dbReference>
<dbReference type="InterPro" id="IPR014485">
    <property type="entry name" value="Pesterase_C1039"/>
</dbReference>
<feature type="chain" id="PRO_5004610978" evidence="2">
    <location>
        <begin position="19"/>
        <end position="685"/>
    </location>
</feature>
<dbReference type="Gene3D" id="3.90.780.10">
    <property type="entry name" value="5'-Nucleotidase, C-terminal domain"/>
    <property type="match status" value="2"/>
</dbReference>
<dbReference type="InterPro" id="IPR053828">
    <property type="entry name" value="Nucleosidase_C"/>
</dbReference>
<dbReference type="PANTHER" id="PTHR11575">
    <property type="entry name" value="5'-NUCLEOTIDASE-RELATED"/>
    <property type="match status" value="1"/>
</dbReference>
<dbReference type="eggNOG" id="KOG4419">
    <property type="taxonomic scope" value="Eukaryota"/>
</dbReference>
<evidence type="ECO:0000256" key="2">
    <source>
        <dbReference type="SAM" id="SignalP"/>
    </source>
</evidence>
<dbReference type="HOGENOM" id="CLU_019028_0_0_1"/>
<feature type="signal peptide" evidence="2">
    <location>
        <begin position="1"/>
        <end position="18"/>
    </location>
</feature>
<evidence type="ECO:0000313" key="5">
    <source>
        <dbReference type="EMBL" id="ERF69985.1"/>
    </source>
</evidence>
<dbReference type="RefSeq" id="XP_007804319.1">
    <property type="nucleotide sequence ID" value="XM_007806128.1"/>
</dbReference>
<dbReference type="PIRSF" id="PIRSF017316">
    <property type="entry name" value="Pesterase_C1039"/>
    <property type="match status" value="1"/>
</dbReference>
<accession>U1HIF1</accession>
<proteinExistence type="predicted"/>
<keyword evidence="2" id="KW-0732">Signal</keyword>
<keyword evidence="6" id="KW-1185">Reference proteome</keyword>
<evidence type="ECO:0000313" key="6">
    <source>
        <dbReference type="Proteomes" id="UP000019373"/>
    </source>
</evidence>
<reference evidence="6" key="1">
    <citation type="journal article" date="2014" name="BMC Genomics">
        <title>Genome characteristics reveal the impact of lichenization on lichen-forming fungus Endocarpon pusillum Hedwig (Verrucariales, Ascomycota).</title>
        <authorList>
            <person name="Wang Y.-Y."/>
            <person name="Liu B."/>
            <person name="Zhang X.-Y."/>
            <person name="Zhou Q.-M."/>
            <person name="Zhang T."/>
            <person name="Li H."/>
            <person name="Yu Y.-F."/>
            <person name="Zhang X.-L."/>
            <person name="Hao X.-Y."/>
            <person name="Wang M."/>
            <person name="Wang L."/>
            <person name="Wei J.-C."/>
        </authorList>
    </citation>
    <scope>NUCLEOTIDE SEQUENCE [LARGE SCALE GENOMIC DNA]</scope>
    <source>
        <strain evidence="6">Z07020 / HMAS-L-300199</strain>
    </source>
</reference>
<dbReference type="SUPFAM" id="SSF55816">
    <property type="entry name" value="5'-nucleotidase (syn. UDP-sugar hydrolase), C-terminal domain"/>
    <property type="match status" value="1"/>
</dbReference>
<evidence type="ECO:0000256" key="1">
    <source>
        <dbReference type="SAM" id="MobiDB-lite"/>
    </source>
</evidence>
<dbReference type="GeneID" id="19238577"/>
<dbReference type="PANTHER" id="PTHR11575:SF22">
    <property type="entry name" value="ADL392WP"/>
    <property type="match status" value="1"/>
</dbReference>
<evidence type="ECO:0000259" key="4">
    <source>
        <dbReference type="Pfam" id="PF21953"/>
    </source>
</evidence>
<dbReference type="GO" id="GO:0005829">
    <property type="term" value="C:cytosol"/>
    <property type="evidence" value="ECO:0007669"/>
    <property type="project" value="TreeGrafter"/>
</dbReference>
<dbReference type="Pfam" id="PF21953">
    <property type="entry name" value="NadN_nucleosid_C"/>
    <property type="match status" value="1"/>
</dbReference>
<dbReference type="InterPro" id="IPR029052">
    <property type="entry name" value="Metallo-depent_PP-like"/>
</dbReference>
<dbReference type="GO" id="GO:0016787">
    <property type="term" value="F:hydrolase activity"/>
    <property type="evidence" value="ECO:0007669"/>
    <property type="project" value="InterPro"/>
</dbReference>
<feature type="compositionally biased region" description="Low complexity" evidence="1">
    <location>
        <begin position="345"/>
        <end position="360"/>
    </location>
</feature>
<dbReference type="SUPFAM" id="SSF56300">
    <property type="entry name" value="Metallo-dependent phosphatases"/>
    <property type="match status" value="1"/>
</dbReference>
<dbReference type="OMA" id="DWNRNTF"/>
<dbReference type="InterPro" id="IPR006179">
    <property type="entry name" value="5_nucleotidase/apyrase"/>
</dbReference>
<feature type="region of interest" description="Disordered" evidence="1">
    <location>
        <begin position="324"/>
        <end position="360"/>
    </location>
</feature>
<dbReference type="Gene3D" id="3.60.21.10">
    <property type="match status" value="1"/>
</dbReference>
<feature type="domain" description="Putative 5'-nucleotidase C-terminal" evidence="4">
    <location>
        <begin position="421"/>
        <end position="632"/>
    </location>
</feature>
<feature type="domain" description="Calcineurin-like phosphoesterase" evidence="3">
    <location>
        <begin position="59"/>
        <end position="287"/>
    </location>
</feature>
<organism evidence="5 6">
    <name type="scientific">Endocarpon pusillum (strain Z07020 / HMAS-L-300199)</name>
    <name type="common">Lichen-forming fungus</name>
    <dbReference type="NCBI Taxonomy" id="1263415"/>
    <lineage>
        <taxon>Eukaryota</taxon>
        <taxon>Fungi</taxon>
        <taxon>Dikarya</taxon>
        <taxon>Ascomycota</taxon>
        <taxon>Pezizomycotina</taxon>
        <taxon>Eurotiomycetes</taxon>
        <taxon>Chaetothyriomycetidae</taxon>
        <taxon>Verrucariales</taxon>
        <taxon>Verrucariaceae</taxon>
        <taxon>Endocarpon</taxon>
    </lineage>
</organism>
<dbReference type="AlphaFoldDB" id="U1HIF1"/>
<sequence length="685" mass="75461">MHLPSVLLSVLSATATLACDSCYGPTDYDIHTRHVRRQQPEALNATSGPRGPLEWGQINFLHTTDTHGWMEGHLKEQNYGADWGDYVSFTRRMKQRAGSLGVDLLLVDSGDLHDGSGLADTTSPNGVISNRIFEEVDYDVLAIGNHELYVTDVAYLHFTQFARRYGDRYVTSNVQIRNNATGEFEYMGVPHRYFTTQQGLRIMAFSVLYDFTGNTNLTRVIRAADLVKQPTFLNAVNTTDPVDLFLVVGHNPARANVSSSTFGLIQSTIRKMRPNTPIQLFGGHNHVRDFAVYDSSSTALGSGRYCETLGWVSMSGINSTTFRGNMRPRGVPNPSRRAVRNATVSGSAATPSATNSSSSFSSSLVYSRRYLDWNRLTFAYHAVGSQDSTFDYGSGRRVTNDITAARRELNLTALYGCAPQTYCQSCRPFGTNGSVYSLISIALAATVVNESRADIPRLIIINTGSIRFDLVQGPFTYDDSFIVSPFVNRFQFLPNVPYSIARQVLDVLNAGPYQKRKRDPTSSNLGFLKSFNGDDGCADPTLYGASSKLPSHHEHNLRSRSITRRQAPPPLDELPPGYVTTDDFGSDGDDTPHSPIPRYPIPNDVQANASFPTDGSDPESVDLIFLDFIATRFVLPAVNSVGGNYTASDIQLYMPADFTTQDYLPEYARRFWSQGPSCPVGAGVS</sequence>
<dbReference type="OrthoDB" id="7722975at2759"/>
<name>U1HIF1_ENDPU</name>
<evidence type="ECO:0000259" key="3">
    <source>
        <dbReference type="Pfam" id="PF00149"/>
    </source>
</evidence>
<dbReference type="GO" id="GO:0009166">
    <property type="term" value="P:nucleotide catabolic process"/>
    <property type="evidence" value="ECO:0007669"/>
    <property type="project" value="InterPro"/>
</dbReference>
<dbReference type="InterPro" id="IPR004843">
    <property type="entry name" value="Calcineurin-like_PHP"/>
</dbReference>
<dbReference type="InterPro" id="IPR036907">
    <property type="entry name" value="5'-Nucleotdase_C_sf"/>
</dbReference>
<gene>
    <name evidence="5" type="ORF">EPUS_03537</name>
</gene>
<feature type="region of interest" description="Disordered" evidence="1">
    <location>
        <begin position="542"/>
        <end position="595"/>
    </location>
</feature>